<dbReference type="SUPFAM" id="SSF48076">
    <property type="entry name" value="LigA subunit of an aromatic-ring-opening dioxygenase LigAB"/>
    <property type="match status" value="1"/>
</dbReference>
<reference evidence="1 2" key="1">
    <citation type="submission" date="2020-11" db="EMBL/GenBank/DDBJ databases">
        <title>Corynebacterium sp. ZJ-599.</title>
        <authorList>
            <person name="Zhou J."/>
        </authorList>
    </citation>
    <scope>NUCLEOTIDE SEQUENCE [LARGE SCALE GENOMIC DNA]</scope>
    <source>
        <strain evidence="1 2">ZJ-599</strain>
    </source>
</reference>
<dbReference type="EMBL" id="CP064954">
    <property type="protein sequence ID" value="QPK79029.1"/>
    <property type="molecule type" value="Genomic_DNA"/>
</dbReference>
<dbReference type="Proteomes" id="UP000594681">
    <property type="component" value="Chromosome"/>
</dbReference>
<dbReference type="AlphaFoldDB" id="A0A7T0KFC1"/>
<dbReference type="RefSeq" id="WP_165010994.1">
    <property type="nucleotide sequence ID" value="NZ_CP064954.1"/>
</dbReference>
<sequence length="79" mass="8497">MQAVLDKTFVDRMKADLALVAQFYDNPAATLEEAGVSEEFARAILHRDGNALLAMGWNAEEMNVALSGGHTSSPFHCGS</sequence>
<accession>A0A7T0KFC1</accession>
<evidence type="ECO:0000313" key="1">
    <source>
        <dbReference type="EMBL" id="QPK79029.1"/>
    </source>
</evidence>
<organism evidence="1 2">
    <name type="scientific">Corynebacterium lizhenjunii</name>
    <dbReference type="NCBI Taxonomy" id="2709394"/>
    <lineage>
        <taxon>Bacteria</taxon>
        <taxon>Bacillati</taxon>
        <taxon>Actinomycetota</taxon>
        <taxon>Actinomycetes</taxon>
        <taxon>Mycobacteriales</taxon>
        <taxon>Corynebacteriaceae</taxon>
        <taxon>Corynebacterium</taxon>
    </lineage>
</organism>
<name>A0A7T0KFC1_9CORY</name>
<protein>
    <recommendedName>
        <fullName evidence="3">Extradiol ring-cleavage dioxygenase LigAB LigA subunit domain-containing protein</fullName>
    </recommendedName>
</protein>
<proteinExistence type="predicted"/>
<dbReference type="KEGG" id="cliz:G7Y31_11105"/>
<dbReference type="InterPro" id="IPR036622">
    <property type="entry name" value="LigA_sf"/>
</dbReference>
<keyword evidence="2" id="KW-1185">Reference proteome</keyword>
<evidence type="ECO:0000313" key="2">
    <source>
        <dbReference type="Proteomes" id="UP000594681"/>
    </source>
</evidence>
<evidence type="ECO:0008006" key="3">
    <source>
        <dbReference type="Google" id="ProtNLM"/>
    </source>
</evidence>
<gene>
    <name evidence="1" type="ORF">G7Y31_11105</name>
</gene>